<name>A2ZEG2_ORYSI</name>
<keyword evidence="4" id="KW-1185">Reference proteome</keyword>
<proteinExistence type="predicted"/>
<feature type="compositionally biased region" description="Acidic residues" evidence="1">
    <location>
        <begin position="210"/>
        <end position="228"/>
    </location>
</feature>
<feature type="compositionally biased region" description="Low complexity" evidence="1">
    <location>
        <begin position="317"/>
        <end position="327"/>
    </location>
</feature>
<accession>A2ZEG2</accession>
<dbReference type="Proteomes" id="UP000007015">
    <property type="component" value="Chromosome 11"/>
</dbReference>
<dbReference type="Gramene" id="BGIOSGA035300-TA">
    <property type="protein sequence ID" value="BGIOSGA035300-PA"/>
    <property type="gene ID" value="BGIOSGA035300"/>
</dbReference>
<gene>
    <name evidence="3" type="ORF">OsI_36179</name>
</gene>
<organism evidence="3 4">
    <name type="scientific">Oryza sativa subsp. indica</name>
    <name type="common">Rice</name>
    <dbReference type="NCBI Taxonomy" id="39946"/>
    <lineage>
        <taxon>Eukaryota</taxon>
        <taxon>Viridiplantae</taxon>
        <taxon>Streptophyta</taxon>
        <taxon>Embryophyta</taxon>
        <taxon>Tracheophyta</taxon>
        <taxon>Spermatophyta</taxon>
        <taxon>Magnoliopsida</taxon>
        <taxon>Liliopsida</taxon>
        <taxon>Poales</taxon>
        <taxon>Poaceae</taxon>
        <taxon>BOP clade</taxon>
        <taxon>Oryzoideae</taxon>
        <taxon>Oryzeae</taxon>
        <taxon>Oryzinae</taxon>
        <taxon>Oryza</taxon>
        <taxon>Oryza sativa</taxon>
    </lineage>
</organism>
<evidence type="ECO:0000313" key="4">
    <source>
        <dbReference type="Proteomes" id="UP000007015"/>
    </source>
</evidence>
<protein>
    <recommendedName>
        <fullName evidence="2">PB1-like domain-containing protein</fullName>
    </recommendedName>
</protein>
<feature type="region of interest" description="Disordered" evidence="1">
    <location>
        <begin position="139"/>
        <end position="230"/>
    </location>
</feature>
<feature type="compositionally biased region" description="Gly residues" evidence="1">
    <location>
        <begin position="307"/>
        <end position="316"/>
    </location>
</feature>
<dbReference type="InterPro" id="IPR058594">
    <property type="entry name" value="PB1-like_dom_pln"/>
</dbReference>
<dbReference type="Pfam" id="PF26130">
    <property type="entry name" value="PB1-like"/>
    <property type="match status" value="1"/>
</dbReference>
<dbReference type="AlphaFoldDB" id="A2ZEG2"/>
<reference evidence="3 4" key="1">
    <citation type="journal article" date="2005" name="PLoS Biol.">
        <title>The genomes of Oryza sativa: a history of duplications.</title>
        <authorList>
            <person name="Yu J."/>
            <person name="Wang J."/>
            <person name="Lin W."/>
            <person name="Li S."/>
            <person name="Li H."/>
            <person name="Zhou J."/>
            <person name="Ni P."/>
            <person name="Dong W."/>
            <person name="Hu S."/>
            <person name="Zeng C."/>
            <person name="Zhang J."/>
            <person name="Zhang Y."/>
            <person name="Li R."/>
            <person name="Xu Z."/>
            <person name="Li S."/>
            <person name="Li X."/>
            <person name="Zheng H."/>
            <person name="Cong L."/>
            <person name="Lin L."/>
            <person name="Yin J."/>
            <person name="Geng J."/>
            <person name="Li G."/>
            <person name="Shi J."/>
            <person name="Liu J."/>
            <person name="Lv H."/>
            <person name="Li J."/>
            <person name="Wang J."/>
            <person name="Deng Y."/>
            <person name="Ran L."/>
            <person name="Shi X."/>
            <person name="Wang X."/>
            <person name="Wu Q."/>
            <person name="Li C."/>
            <person name="Ren X."/>
            <person name="Wang J."/>
            <person name="Wang X."/>
            <person name="Li D."/>
            <person name="Liu D."/>
            <person name="Zhang X."/>
            <person name="Ji Z."/>
            <person name="Zhao W."/>
            <person name="Sun Y."/>
            <person name="Zhang Z."/>
            <person name="Bao J."/>
            <person name="Han Y."/>
            <person name="Dong L."/>
            <person name="Ji J."/>
            <person name="Chen P."/>
            <person name="Wu S."/>
            <person name="Liu J."/>
            <person name="Xiao Y."/>
            <person name="Bu D."/>
            <person name="Tan J."/>
            <person name="Yang L."/>
            <person name="Ye C."/>
            <person name="Zhang J."/>
            <person name="Xu J."/>
            <person name="Zhou Y."/>
            <person name="Yu Y."/>
            <person name="Zhang B."/>
            <person name="Zhuang S."/>
            <person name="Wei H."/>
            <person name="Liu B."/>
            <person name="Lei M."/>
            <person name="Yu H."/>
            <person name="Li Y."/>
            <person name="Xu H."/>
            <person name="Wei S."/>
            <person name="He X."/>
            <person name="Fang L."/>
            <person name="Zhang Z."/>
            <person name="Zhang Y."/>
            <person name="Huang X."/>
            <person name="Su Z."/>
            <person name="Tong W."/>
            <person name="Li J."/>
            <person name="Tong Z."/>
            <person name="Li S."/>
            <person name="Ye J."/>
            <person name="Wang L."/>
            <person name="Fang L."/>
            <person name="Lei T."/>
            <person name="Chen C."/>
            <person name="Chen H."/>
            <person name="Xu Z."/>
            <person name="Li H."/>
            <person name="Huang H."/>
            <person name="Zhang F."/>
            <person name="Xu H."/>
            <person name="Li N."/>
            <person name="Zhao C."/>
            <person name="Li S."/>
            <person name="Dong L."/>
            <person name="Huang Y."/>
            <person name="Li L."/>
            <person name="Xi Y."/>
            <person name="Qi Q."/>
            <person name="Li W."/>
            <person name="Zhang B."/>
            <person name="Hu W."/>
            <person name="Zhang Y."/>
            <person name="Tian X."/>
            <person name="Jiao Y."/>
            <person name="Liang X."/>
            <person name="Jin J."/>
            <person name="Gao L."/>
            <person name="Zheng W."/>
            <person name="Hao B."/>
            <person name="Liu S."/>
            <person name="Wang W."/>
            <person name="Yuan L."/>
            <person name="Cao M."/>
            <person name="McDermott J."/>
            <person name="Samudrala R."/>
            <person name="Wang J."/>
            <person name="Wong G.K."/>
            <person name="Yang H."/>
        </authorList>
    </citation>
    <scope>NUCLEOTIDE SEQUENCE [LARGE SCALE GENOMIC DNA]</scope>
    <source>
        <strain evidence="4">cv. 93-11</strain>
    </source>
</reference>
<dbReference type="EMBL" id="CM000136">
    <property type="protein sequence ID" value="EAY80996.1"/>
    <property type="molecule type" value="Genomic_DNA"/>
</dbReference>
<dbReference type="HOGENOM" id="CLU_006767_9_1_1"/>
<feature type="compositionally biased region" description="Basic residues" evidence="1">
    <location>
        <begin position="335"/>
        <end position="345"/>
    </location>
</feature>
<feature type="region of interest" description="Disordered" evidence="1">
    <location>
        <begin position="280"/>
        <end position="345"/>
    </location>
</feature>
<dbReference type="OMA" id="DHGETYG"/>
<feature type="domain" description="PB1-like" evidence="2">
    <location>
        <begin position="20"/>
        <end position="117"/>
    </location>
</feature>
<feature type="compositionally biased region" description="Acidic residues" evidence="1">
    <location>
        <begin position="149"/>
        <end position="179"/>
    </location>
</feature>
<sequence length="345" mass="38078">MVLQLREEVEPMPYYGTDSDTFTLEVHHGGFFLGHGQNRSYVDEKVTWFDHYEAQSWNMLWIGEFIAMLGYEDSVKTYWLLRGKRLADGLRLITREIDTAAMKSFVNTVKNFIVYFDHGETYGNNNWDDTLEILPKVLSPRKGDRDSESDSDDSDFMDSDYEIDDGDDDLFEDNVDDDVSPNGIVKKKSKKGTISENKAKTMDVQSADDVGSDEEQLQLPDYDGDEDGQGLIPAVQQDVMQPCPSIQPYPTNTMLSQMAVESSQPSKRGLQAEPLPDSAYILSNQPSARPAPLTTATKEGRATAASGGTGKKGGFGAKKAAGLSLGAKKPDGNKSCRKKAAAKKN</sequence>
<evidence type="ECO:0000313" key="3">
    <source>
        <dbReference type="EMBL" id="EAY80996.1"/>
    </source>
</evidence>
<evidence type="ECO:0000256" key="1">
    <source>
        <dbReference type="SAM" id="MobiDB-lite"/>
    </source>
</evidence>
<evidence type="ECO:0000259" key="2">
    <source>
        <dbReference type="Pfam" id="PF26130"/>
    </source>
</evidence>